<sequence length="372" mass="39638">MVERLQRLLQIPWIAHLVRTFERFGQRLGSQFAAAITYFSVLSLVPILMVAFAILGLTLTVFIPDVLDQVSAWIKDAVAGQGELGEQLAEVVNQALQGWRAILGVGLVVALWSGANWVNNIRQAVHAQMRPVFDMTEQKTNIVVQTLINIGILLGLFLLVGVMMALSTVATGARDAVVAWLKLEGTIWAGLLAWAPLLGMLLAGYVLFVFMFAVFTERGFPKRLIAKGAVIGAVGTTILLWAAGFVVGIFSNNAAAAVFGSVIIVMLYFNLFATLTLIVAAWIATDTSQLVAEPEIVLTDDAARTPSNYASKELVAILRAGEERARQDRVPREAAVTAARVSGGVGAAVGAAVVGVMATIAAVVSGLLARRS</sequence>
<feature type="transmembrane region" description="Helical" evidence="6">
    <location>
        <begin position="101"/>
        <end position="121"/>
    </location>
</feature>
<dbReference type="GO" id="GO:0005886">
    <property type="term" value="C:plasma membrane"/>
    <property type="evidence" value="ECO:0007669"/>
    <property type="project" value="UniProtKB-SubCell"/>
</dbReference>
<feature type="transmembrane region" description="Helical" evidence="6">
    <location>
        <begin position="345"/>
        <end position="369"/>
    </location>
</feature>
<keyword evidence="2" id="KW-1003">Cell membrane</keyword>
<dbReference type="InterPro" id="IPR017039">
    <property type="entry name" value="Virul_fac_BrkB"/>
</dbReference>
<keyword evidence="3 6" id="KW-0812">Transmembrane</keyword>
<evidence type="ECO:0000256" key="2">
    <source>
        <dbReference type="ARBA" id="ARBA00022475"/>
    </source>
</evidence>
<gene>
    <name evidence="7" type="ORF">G7070_15780</name>
</gene>
<dbReference type="AlphaFoldDB" id="A0A6G7Y9I2"/>
<name>A0A6G7Y9I2_9ACTN</name>
<evidence type="ECO:0000256" key="4">
    <source>
        <dbReference type="ARBA" id="ARBA00022989"/>
    </source>
</evidence>
<comment type="subcellular location">
    <subcellularLocation>
        <location evidence="1">Cell membrane</location>
        <topology evidence="1">Multi-pass membrane protein</topology>
    </subcellularLocation>
</comment>
<keyword evidence="5 6" id="KW-0472">Membrane</keyword>
<dbReference type="Pfam" id="PF03631">
    <property type="entry name" value="Virul_fac_BrkB"/>
    <property type="match status" value="1"/>
</dbReference>
<evidence type="ECO:0000313" key="8">
    <source>
        <dbReference type="Proteomes" id="UP000501058"/>
    </source>
</evidence>
<feature type="transmembrane region" description="Helical" evidence="6">
    <location>
        <begin position="142"/>
        <end position="167"/>
    </location>
</feature>
<dbReference type="KEGG" id="prv:G7070_15780"/>
<evidence type="ECO:0000256" key="1">
    <source>
        <dbReference type="ARBA" id="ARBA00004651"/>
    </source>
</evidence>
<proteinExistence type="predicted"/>
<organism evidence="7 8">
    <name type="scientific">Propioniciclava coleopterorum</name>
    <dbReference type="NCBI Taxonomy" id="2714937"/>
    <lineage>
        <taxon>Bacteria</taxon>
        <taxon>Bacillati</taxon>
        <taxon>Actinomycetota</taxon>
        <taxon>Actinomycetes</taxon>
        <taxon>Propionibacteriales</taxon>
        <taxon>Propionibacteriaceae</taxon>
        <taxon>Propioniciclava</taxon>
    </lineage>
</organism>
<feature type="transmembrane region" description="Helical" evidence="6">
    <location>
        <begin position="32"/>
        <end position="63"/>
    </location>
</feature>
<feature type="transmembrane region" description="Helical" evidence="6">
    <location>
        <begin position="187"/>
        <end position="216"/>
    </location>
</feature>
<accession>A0A6G7Y9I2</accession>
<evidence type="ECO:0000256" key="6">
    <source>
        <dbReference type="SAM" id="Phobius"/>
    </source>
</evidence>
<protein>
    <recommendedName>
        <fullName evidence="9">tRNA-processing RNAse BN</fullName>
    </recommendedName>
</protein>
<evidence type="ECO:0008006" key="9">
    <source>
        <dbReference type="Google" id="ProtNLM"/>
    </source>
</evidence>
<keyword evidence="4 6" id="KW-1133">Transmembrane helix</keyword>
<reference evidence="7 8" key="1">
    <citation type="submission" date="2020-03" db="EMBL/GenBank/DDBJ databases">
        <title>Propioniciclava sp. nov., isolated from Hydrophilus acuminatus.</title>
        <authorList>
            <person name="Hyun D.-W."/>
            <person name="Bae J.-W."/>
        </authorList>
    </citation>
    <scope>NUCLEOTIDE SEQUENCE [LARGE SCALE GENOMIC DNA]</scope>
    <source>
        <strain evidence="7 8">HDW11</strain>
    </source>
</reference>
<dbReference type="EMBL" id="CP049865">
    <property type="protein sequence ID" value="QIK73453.1"/>
    <property type="molecule type" value="Genomic_DNA"/>
</dbReference>
<dbReference type="RefSeq" id="WP_166234522.1">
    <property type="nucleotide sequence ID" value="NZ_CP049865.1"/>
</dbReference>
<evidence type="ECO:0000256" key="5">
    <source>
        <dbReference type="ARBA" id="ARBA00023136"/>
    </source>
</evidence>
<dbReference type="Proteomes" id="UP000501058">
    <property type="component" value="Chromosome"/>
</dbReference>
<evidence type="ECO:0000256" key="3">
    <source>
        <dbReference type="ARBA" id="ARBA00022692"/>
    </source>
</evidence>
<keyword evidence="8" id="KW-1185">Reference proteome</keyword>
<feature type="transmembrane region" description="Helical" evidence="6">
    <location>
        <begin position="228"/>
        <end position="250"/>
    </location>
</feature>
<dbReference type="PANTHER" id="PTHR30213">
    <property type="entry name" value="INNER MEMBRANE PROTEIN YHJD"/>
    <property type="match status" value="1"/>
</dbReference>
<dbReference type="PANTHER" id="PTHR30213:SF1">
    <property type="entry name" value="INNER MEMBRANE PROTEIN YHJD"/>
    <property type="match status" value="1"/>
</dbReference>
<evidence type="ECO:0000313" key="7">
    <source>
        <dbReference type="EMBL" id="QIK73453.1"/>
    </source>
</evidence>
<feature type="transmembrane region" description="Helical" evidence="6">
    <location>
        <begin position="256"/>
        <end position="284"/>
    </location>
</feature>